<reference evidence="1 2" key="1">
    <citation type="submission" date="2019-03" db="EMBL/GenBank/DDBJ databases">
        <title>Draft genome sequences of novel Actinobacteria.</title>
        <authorList>
            <person name="Sahin N."/>
            <person name="Ay H."/>
            <person name="Saygin H."/>
        </authorList>
    </citation>
    <scope>NUCLEOTIDE SEQUENCE [LARGE SCALE GENOMIC DNA]</scope>
    <source>
        <strain evidence="1 2">KC310</strain>
    </source>
</reference>
<name>A0A4R4W7A4_9ACTN</name>
<organism evidence="1 2">
    <name type="scientific">Nonomuraea deserti</name>
    <dbReference type="NCBI Taxonomy" id="1848322"/>
    <lineage>
        <taxon>Bacteria</taxon>
        <taxon>Bacillati</taxon>
        <taxon>Actinomycetota</taxon>
        <taxon>Actinomycetes</taxon>
        <taxon>Streptosporangiales</taxon>
        <taxon>Streptosporangiaceae</taxon>
        <taxon>Nonomuraea</taxon>
    </lineage>
</organism>
<gene>
    <name evidence="1" type="ORF">E1292_05005</name>
</gene>
<evidence type="ECO:0000313" key="1">
    <source>
        <dbReference type="EMBL" id="TDD11574.1"/>
    </source>
</evidence>
<dbReference type="AlphaFoldDB" id="A0A4R4W7A4"/>
<evidence type="ECO:0000313" key="2">
    <source>
        <dbReference type="Proteomes" id="UP000295258"/>
    </source>
</evidence>
<accession>A0A4R4W7A4</accession>
<protein>
    <submittedName>
        <fullName evidence="1">Uncharacterized protein</fullName>
    </submittedName>
</protein>
<proteinExistence type="predicted"/>
<comment type="caution">
    <text evidence="1">The sequence shown here is derived from an EMBL/GenBank/DDBJ whole genome shotgun (WGS) entry which is preliminary data.</text>
</comment>
<keyword evidence="2" id="KW-1185">Reference proteome</keyword>
<sequence length="79" mass="8280">MNQELVQLGVDIASGVLGQPLQAGRREVIPQGGIGQDAHEFRGRHSSSSSLKVPCIDRGLLVGVSMEPVATLAFPSKDA</sequence>
<dbReference type="Proteomes" id="UP000295258">
    <property type="component" value="Unassembled WGS sequence"/>
</dbReference>
<dbReference type="RefSeq" id="WP_132592448.1">
    <property type="nucleotide sequence ID" value="NZ_SMKO01000007.1"/>
</dbReference>
<dbReference type="EMBL" id="SMKO01000007">
    <property type="protein sequence ID" value="TDD11574.1"/>
    <property type="molecule type" value="Genomic_DNA"/>
</dbReference>